<dbReference type="InterPro" id="IPR002491">
    <property type="entry name" value="ABC_transptr_periplasmic_BD"/>
</dbReference>
<evidence type="ECO:0000256" key="1">
    <source>
        <dbReference type="ARBA" id="ARBA00004196"/>
    </source>
</evidence>
<comment type="similarity">
    <text evidence="2">Belongs to the bacterial solute-binding protein 8 family.</text>
</comment>
<evidence type="ECO:0000256" key="2">
    <source>
        <dbReference type="ARBA" id="ARBA00008814"/>
    </source>
</evidence>
<reference evidence="7" key="2">
    <citation type="submission" date="2021-04" db="EMBL/GenBank/DDBJ databases">
        <authorList>
            <person name="Gilroy R."/>
        </authorList>
    </citation>
    <scope>NUCLEOTIDE SEQUENCE</scope>
    <source>
        <strain evidence="7">ChiHjej13B12-752</strain>
    </source>
</reference>
<dbReference type="GO" id="GO:0030288">
    <property type="term" value="C:outer membrane-bounded periplasmic space"/>
    <property type="evidence" value="ECO:0007669"/>
    <property type="project" value="TreeGrafter"/>
</dbReference>
<dbReference type="PROSITE" id="PS51257">
    <property type="entry name" value="PROKAR_LIPOPROTEIN"/>
    <property type="match status" value="1"/>
</dbReference>
<dbReference type="PROSITE" id="PS50983">
    <property type="entry name" value="FE_B12_PBP"/>
    <property type="match status" value="1"/>
</dbReference>
<evidence type="ECO:0000259" key="6">
    <source>
        <dbReference type="PROSITE" id="PS50983"/>
    </source>
</evidence>
<feature type="domain" description="Fe/B12 periplasmic-binding" evidence="6">
    <location>
        <begin position="51"/>
        <end position="306"/>
    </location>
</feature>
<feature type="signal peptide" evidence="5">
    <location>
        <begin position="1"/>
        <end position="22"/>
    </location>
</feature>
<keyword evidence="4 5" id="KW-0732">Signal</keyword>
<dbReference type="Proteomes" id="UP000823989">
    <property type="component" value="Unassembled WGS sequence"/>
</dbReference>
<dbReference type="PANTHER" id="PTHR30532:SF26">
    <property type="entry name" value="IRON(3+)-HYDROXAMATE-BINDING PROTEIN FHUD"/>
    <property type="match status" value="1"/>
</dbReference>
<name>A0A9D1QEZ7_9STAP</name>
<dbReference type="EMBL" id="DXHR01000001">
    <property type="protein sequence ID" value="HIW11571.1"/>
    <property type="molecule type" value="Genomic_DNA"/>
</dbReference>
<accession>A0A9D1QEZ7</accession>
<sequence>MKMRLMMVILSVLLLSACSSFRETGISDDGEIRQIMTEHSEEIELPSDPKRVILFRGIDAGNAELLGGDTRAVSAVVEDSRYAPMLTGGDAAYLEHGDLEALKGLNPDLIVTYTPDEYLFDYQKIAPTVQVNYSTSTFSPFKERLYLTHLFNLGVILNKEEKAEEIGDEWLEKATRLQREAANIVEGNTAMVLSKEDDGYLLYEEYTGFGTEAVYDVLKFGIDETLAAEFEERGPGPKKLGDLKEVESDYVFVSVREGGQSGVKEEVSETLGVAEDNVILLDYGTYRLNDLISVRKQTEEIMEKIK</sequence>
<feature type="chain" id="PRO_5038736352" evidence="5">
    <location>
        <begin position="23"/>
        <end position="306"/>
    </location>
</feature>
<gene>
    <name evidence="7" type="ORF">H9891_00180</name>
</gene>
<evidence type="ECO:0000313" key="7">
    <source>
        <dbReference type="EMBL" id="HIW11571.1"/>
    </source>
</evidence>
<dbReference type="AlphaFoldDB" id="A0A9D1QEZ7"/>
<comment type="caution">
    <text evidence="7">The sequence shown here is derived from an EMBL/GenBank/DDBJ whole genome shotgun (WGS) entry which is preliminary data.</text>
</comment>
<dbReference type="PANTHER" id="PTHR30532">
    <property type="entry name" value="IRON III DICITRATE-BINDING PERIPLASMIC PROTEIN"/>
    <property type="match status" value="1"/>
</dbReference>
<comment type="subcellular location">
    <subcellularLocation>
        <location evidence="1">Cell envelope</location>
    </subcellularLocation>
</comment>
<evidence type="ECO:0000256" key="3">
    <source>
        <dbReference type="ARBA" id="ARBA00022448"/>
    </source>
</evidence>
<proteinExistence type="inferred from homology"/>
<evidence type="ECO:0000313" key="8">
    <source>
        <dbReference type="Proteomes" id="UP000823989"/>
    </source>
</evidence>
<dbReference type="Pfam" id="PF01497">
    <property type="entry name" value="Peripla_BP_2"/>
    <property type="match status" value="1"/>
</dbReference>
<reference evidence="7" key="1">
    <citation type="journal article" date="2021" name="PeerJ">
        <title>Extensive microbial diversity within the chicken gut microbiome revealed by metagenomics and culture.</title>
        <authorList>
            <person name="Gilroy R."/>
            <person name="Ravi A."/>
            <person name="Getino M."/>
            <person name="Pursley I."/>
            <person name="Horton D.L."/>
            <person name="Alikhan N.F."/>
            <person name="Baker D."/>
            <person name="Gharbi K."/>
            <person name="Hall N."/>
            <person name="Watson M."/>
            <person name="Adriaenssens E.M."/>
            <person name="Foster-Nyarko E."/>
            <person name="Jarju S."/>
            <person name="Secka A."/>
            <person name="Antonio M."/>
            <person name="Oren A."/>
            <person name="Chaudhuri R.R."/>
            <person name="La Ragione R."/>
            <person name="Hildebrand F."/>
            <person name="Pallen M.J."/>
        </authorList>
    </citation>
    <scope>NUCLEOTIDE SEQUENCE</scope>
    <source>
        <strain evidence="7">ChiHjej13B12-752</strain>
    </source>
</reference>
<dbReference type="Gene3D" id="3.40.50.1980">
    <property type="entry name" value="Nitrogenase molybdenum iron protein domain"/>
    <property type="match status" value="2"/>
</dbReference>
<keyword evidence="3" id="KW-0813">Transport</keyword>
<dbReference type="InterPro" id="IPR051313">
    <property type="entry name" value="Bact_iron-sidero_bind"/>
</dbReference>
<organism evidence="7 8">
    <name type="scientific">Candidatus Salinicoccus stercoripullorum</name>
    <dbReference type="NCBI Taxonomy" id="2838756"/>
    <lineage>
        <taxon>Bacteria</taxon>
        <taxon>Bacillati</taxon>
        <taxon>Bacillota</taxon>
        <taxon>Bacilli</taxon>
        <taxon>Bacillales</taxon>
        <taxon>Staphylococcaceae</taxon>
        <taxon>Salinicoccus</taxon>
    </lineage>
</organism>
<dbReference type="SUPFAM" id="SSF53807">
    <property type="entry name" value="Helical backbone' metal receptor"/>
    <property type="match status" value="1"/>
</dbReference>
<evidence type="ECO:0000256" key="4">
    <source>
        <dbReference type="ARBA" id="ARBA00022729"/>
    </source>
</evidence>
<evidence type="ECO:0000256" key="5">
    <source>
        <dbReference type="SAM" id="SignalP"/>
    </source>
</evidence>
<protein>
    <submittedName>
        <fullName evidence="7">ABC transporter substrate-binding protein</fullName>
    </submittedName>
</protein>
<dbReference type="GO" id="GO:1901678">
    <property type="term" value="P:iron coordination entity transport"/>
    <property type="evidence" value="ECO:0007669"/>
    <property type="project" value="UniProtKB-ARBA"/>
</dbReference>